<keyword evidence="3" id="KW-0997">Cell inner membrane</keyword>
<dbReference type="GO" id="GO:0042158">
    <property type="term" value="P:lipoprotein biosynthetic process"/>
    <property type="evidence" value="ECO:0007669"/>
    <property type="project" value="UniProtKB-UniRule"/>
</dbReference>
<dbReference type="HAMAP" id="MF_01147">
    <property type="entry name" value="Lgt"/>
    <property type="match status" value="1"/>
</dbReference>
<dbReference type="KEGG" id="lug:FPZ22_10365"/>
<dbReference type="InterPro" id="IPR001640">
    <property type="entry name" value="Lgt"/>
</dbReference>
<dbReference type="EMBL" id="CP042218">
    <property type="protein sequence ID" value="QDW67236.1"/>
    <property type="molecule type" value="Genomic_DNA"/>
</dbReference>
<keyword evidence="9" id="KW-0449">Lipoprotein</keyword>
<accession>A0A518N5N6</accession>
<proteinExistence type="inferred from homology"/>
<gene>
    <name evidence="8" type="primary">lgt</name>
    <name evidence="9" type="ORF">FPZ22_10365</name>
</gene>
<dbReference type="GO" id="GO:0008961">
    <property type="term" value="F:phosphatidylglycerol-prolipoprotein diacylglyceryl transferase activity"/>
    <property type="evidence" value="ECO:0007669"/>
    <property type="project" value="UniProtKB-UniRule"/>
</dbReference>
<dbReference type="AlphaFoldDB" id="A0A518N5N6"/>
<evidence type="ECO:0000256" key="3">
    <source>
        <dbReference type="ARBA" id="ARBA00022519"/>
    </source>
</evidence>
<dbReference type="EC" id="2.5.1.145" evidence="8"/>
<feature type="transmembrane region" description="Helical" evidence="8">
    <location>
        <begin position="206"/>
        <end position="224"/>
    </location>
</feature>
<reference evidence="9 10" key="1">
    <citation type="submission" date="2019-07" db="EMBL/GenBank/DDBJ databases">
        <title>Full genome sequence of Luteimonas sp. Gr-4.</title>
        <authorList>
            <person name="Im W.-T."/>
        </authorList>
    </citation>
    <scope>NUCLEOTIDE SEQUENCE [LARGE SCALE GENOMIC DNA]</scope>
    <source>
        <strain evidence="9 10">Gr-4</strain>
    </source>
</reference>
<evidence type="ECO:0000313" key="10">
    <source>
        <dbReference type="Proteomes" id="UP000316584"/>
    </source>
</evidence>
<comment type="subcellular location">
    <subcellularLocation>
        <location evidence="8">Cell membrane</location>
        <topology evidence="8">Multi-pass membrane protein</topology>
    </subcellularLocation>
</comment>
<protein>
    <recommendedName>
        <fullName evidence="8">Phosphatidylglycerol--prolipoprotein diacylglyceryl transferase</fullName>
        <ecNumber evidence="8">2.5.1.145</ecNumber>
    </recommendedName>
</protein>
<sequence>MSILHLIDPVAIQAPAFPLFGRSFAPAVHWYGLMYALAFLGAWLLGRARIRAGRLPGVDEAGFGDLMFYGMLGVVLGGRMGSVLFYSFGDFLDDPTMLFRIWEGGMSFHGGLLGVLLASWLWSRARGLHFFDTMDFVAPLVPLGLGFGRIGNWIGGELWGKPSDLPWATVFRGALPQDLAFLDDAALRALHQAGQLEQYARHPSQLYQAFLEGVVMFAVLWWFSSRPRPRYAVSGLFALLYGAFRFLVEFVREPDAHIGYLAFGWLTMGQVLSTPLILFGLYWLWRSRRAPTLQPVPPRAAGSPPPPGPL</sequence>
<dbReference type="Proteomes" id="UP000316584">
    <property type="component" value="Chromosome"/>
</dbReference>
<evidence type="ECO:0000256" key="5">
    <source>
        <dbReference type="ARBA" id="ARBA00022692"/>
    </source>
</evidence>
<feature type="transmembrane region" description="Helical" evidence="8">
    <location>
        <begin position="101"/>
        <end position="122"/>
    </location>
</feature>
<comment type="similarity">
    <text evidence="1 8">Belongs to the Lgt family.</text>
</comment>
<keyword evidence="2 8" id="KW-1003">Cell membrane</keyword>
<dbReference type="NCBIfam" id="TIGR00544">
    <property type="entry name" value="lgt"/>
    <property type="match status" value="1"/>
</dbReference>
<feature type="transmembrane region" description="Helical" evidence="8">
    <location>
        <begin position="66"/>
        <end position="89"/>
    </location>
</feature>
<keyword evidence="4 8" id="KW-0808">Transferase</keyword>
<dbReference type="Pfam" id="PF01790">
    <property type="entry name" value="LGT"/>
    <property type="match status" value="1"/>
</dbReference>
<evidence type="ECO:0000256" key="7">
    <source>
        <dbReference type="ARBA" id="ARBA00023136"/>
    </source>
</evidence>
<organism evidence="9 10">
    <name type="scientific">Luteimonas granuli</name>
    <dbReference type="NCBI Taxonomy" id="1176533"/>
    <lineage>
        <taxon>Bacteria</taxon>
        <taxon>Pseudomonadati</taxon>
        <taxon>Pseudomonadota</taxon>
        <taxon>Gammaproteobacteria</taxon>
        <taxon>Lysobacterales</taxon>
        <taxon>Lysobacteraceae</taxon>
        <taxon>Luteimonas</taxon>
    </lineage>
</organism>
<feature type="transmembrane region" description="Helical" evidence="8">
    <location>
        <begin position="134"/>
        <end position="155"/>
    </location>
</feature>
<keyword evidence="5 8" id="KW-0812">Transmembrane</keyword>
<feature type="transmembrane region" description="Helical" evidence="8">
    <location>
        <begin position="28"/>
        <end position="45"/>
    </location>
</feature>
<dbReference type="OrthoDB" id="871140at2"/>
<feature type="transmembrane region" description="Helical" evidence="8">
    <location>
        <begin position="260"/>
        <end position="285"/>
    </location>
</feature>
<dbReference type="PANTHER" id="PTHR30589">
    <property type="entry name" value="PROLIPOPROTEIN DIACYLGLYCERYL TRANSFERASE"/>
    <property type="match status" value="1"/>
</dbReference>
<evidence type="ECO:0000256" key="6">
    <source>
        <dbReference type="ARBA" id="ARBA00022989"/>
    </source>
</evidence>
<name>A0A518N5N6_9GAMM</name>
<dbReference type="RefSeq" id="WP_144892735.1">
    <property type="nucleotide sequence ID" value="NZ_CP042218.1"/>
</dbReference>
<dbReference type="PANTHER" id="PTHR30589:SF0">
    <property type="entry name" value="PHOSPHATIDYLGLYCEROL--PROLIPOPROTEIN DIACYLGLYCERYL TRANSFERASE"/>
    <property type="match status" value="1"/>
</dbReference>
<dbReference type="GO" id="GO:0005886">
    <property type="term" value="C:plasma membrane"/>
    <property type="evidence" value="ECO:0007669"/>
    <property type="project" value="UniProtKB-SubCell"/>
</dbReference>
<feature type="transmembrane region" description="Helical" evidence="8">
    <location>
        <begin position="231"/>
        <end position="248"/>
    </location>
</feature>
<evidence type="ECO:0000256" key="8">
    <source>
        <dbReference type="HAMAP-Rule" id="MF_01147"/>
    </source>
</evidence>
<keyword evidence="10" id="KW-1185">Reference proteome</keyword>
<evidence type="ECO:0000256" key="1">
    <source>
        <dbReference type="ARBA" id="ARBA00007150"/>
    </source>
</evidence>
<feature type="binding site" evidence="8">
    <location>
        <position position="149"/>
    </location>
    <ligand>
        <name>a 1,2-diacyl-sn-glycero-3-phospho-(1'-sn-glycerol)</name>
        <dbReference type="ChEBI" id="CHEBI:64716"/>
    </ligand>
</feature>
<comment type="pathway">
    <text evidence="8">Protein modification; lipoprotein biosynthesis (diacylglyceryl transfer).</text>
</comment>
<comment type="function">
    <text evidence="8">Catalyzes the transfer of the diacylglyceryl group from phosphatidylglycerol to the sulfhydryl group of the N-terminal cysteine of a prolipoprotein, the first step in the formation of mature lipoproteins.</text>
</comment>
<dbReference type="UniPathway" id="UPA00664"/>
<keyword evidence="6 8" id="KW-1133">Transmembrane helix</keyword>
<comment type="catalytic activity">
    <reaction evidence="8">
        <text>L-cysteinyl-[prolipoprotein] + a 1,2-diacyl-sn-glycero-3-phospho-(1'-sn-glycerol) = an S-1,2-diacyl-sn-glyceryl-L-cysteinyl-[prolipoprotein] + sn-glycerol 1-phosphate + H(+)</text>
        <dbReference type="Rhea" id="RHEA:56712"/>
        <dbReference type="Rhea" id="RHEA-COMP:14679"/>
        <dbReference type="Rhea" id="RHEA-COMP:14680"/>
        <dbReference type="ChEBI" id="CHEBI:15378"/>
        <dbReference type="ChEBI" id="CHEBI:29950"/>
        <dbReference type="ChEBI" id="CHEBI:57685"/>
        <dbReference type="ChEBI" id="CHEBI:64716"/>
        <dbReference type="ChEBI" id="CHEBI:140658"/>
        <dbReference type="EC" id="2.5.1.145"/>
    </reaction>
</comment>
<evidence type="ECO:0000313" key="9">
    <source>
        <dbReference type="EMBL" id="QDW67236.1"/>
    </source>
</evidence>
<evidence type="ECO:0000256" key="2">
    <source>
        <dbReference type="ARBA" id="ARBA00022475"/>
    </source>
</evidence>
<dbReference type="PROSITE" id="PS01311">
    <property type="entry name" value="LGT"/>
    <property type="match status" value="1"/>
</dbReference>
<keyword evidence="7 8" id="KW-0472">Membrane</keyword>
<evidence type="ECO:0000256" key="4">
    <source>
        <dbReference type="ARBA" id="ARBA00022679"/>
    </source>
</evidence>